<evidence type="ECO:0000313" key="3">
    <source>
        <dbReference type="Proteomes" id="UP000759131"/>
    </source>
</evidence>
<sequence length="105" mass="11691">MAGDKFVDSGSFVAGHLAQLSLLFLCYASLGIYAIVRVDWVALVVYAGIASLSLIIRNLSAGLAALHSHGYYRDGNGNVYWAFFMWFELLTMFMSSYLVVYEKCE</sequence>
<protein>
    <submittedName>
        <fullName evidence="2">Uncharacterized protein</fullName>
    </submittedName>
</protein>
<dbReference type="EMBL" id="CAJPIZ010012608">
    <property type="protein sequence ID" value="CAG2113791.1"/>
    <property type="molecule type" value="Genomic_DNA"/>
</dbReference>
<feature type="transmembrane region" description="Helical" evidence="1">
    <location>
        <begin position="79"/>
        <end position="100"/>
    </location>
</feature>
<proteinExistence type="predicted"/>
<keyword evidence="3" id="KW-1185">Reference proteome</keyword>
<feature type="transmembrane region" description="Helical" evidence="1">
    <location>
        <begin position="12"/>
        <end position="33"/>
    </location>
</feature>
<evidence type="ECO:0000313" key="2">
    <source>
        <dbReference type="EMBL" id="CAD7633361.1"/>
    </source>
</evidence>
<keyword evidence="1" id="KW-1133">Transmembrane helix</keyword>
<gene>
    <name evidence="2" type="ORF">OSB1V03_LOCUS13758</name>
</gene>
<feature type="transmembrane region" description="Helical" evidence="1">
    <location>
        <begin position="40"/>
        <end position="59"/>
    </location>
</feature>
<reference evidence="2" key="1">
    <citation type="submission" date="2020-11" db="EMBL/GenBank/DDBJ databases">
        <authorList>
            <person name="Tran Van P."/>
        </authorList>
    </citation>
    <scope>NUCLEOTIDE SEQUENCE</scope>
</reference>
<evidence type="ECO:0000256" key="1">
    <source>
        <dbReference type="SAM" id="Phobius"/>
    </source>
</evidence>
<dbReference type="Proteomes" id="UP000759131">
    <property type="component" value="Unassembled WGS sequence"/>
</dbReference>
<dbReference type="EMBL" id="OC867183">
    <property type="protein sequence ID" value="CAD7633361.1"/>
    <property type="molecule type" value="Genomic_DNA"/>
</dbReference>
<dbReference type="AlphaFoldDB" id="A0A7R9L3P3"/>
<keyword evidence="1" id="KW-0812">Transmembrane</keyword>
<organism evidence="2">
    <name type="scientific">Medioppia subpectinata</name>
    <dbReference type="NCBI Taxonomy" id="1979941"/>
    <lineage>
        <taxon>Eukaryota</taxon>
        <taxon>Metazoa</taxon>
        <taxon>Ecdysozoa</taxon>
        <taxon>Arthropoda</taxon>
        <taxon>Chelicerata</taxon>
        <taxon>Arachnida</taxon>
        <taxon>Acari</taxon>
        <taxon>Acariformes</taxon>
        <taxon>Sarcoptiformes</taxon>
        <taxon>Oribatida</taxon>
        <taxon>Brachypylina</taxon>
        <taxon>Oppioidea</taxon>
        <taxon>Oppiidae</taxon>
        <taxon>Medioppia</taxon>
    </lineage>
</organism>
<keyword evidence="1" id="KW-0472">Membrane</keyword>
<name>A0A7R9L3P3_9ACAR</name>
<accession>A0A7R9L3P3</accession>